<sequence length="207" mass="23235">MIKAVIFDMDGVLIDAKDWHYEALNRALRLFGMEISRSDHLTTFDGLPTRRKLEMLTVTENLPEGLHRFLNDLKQVYTLELVSSRCRPTFAHEFALARLKARGVKLAVASNSVRNSVVSMMDRANLTRHLDLMLSNEDVSRAKPDPEIYRTAMERLGVSPQEALIVEDNEHGIMAARASGGHLLVVQTPADVTLSNIDRRIAEIEAA</sequence>
<protein>
    <submittedName>
        <fullName evidence="5">Haloacid dehalogenase superfamily, subfamily IA, variant 2 with 3rd motif like haloacid dehalogenase/haloacid dehalogenase superfamily, subfamily IA, variant 3 with third motif having DD or ED</fullName>
    </submittedName>
</protein>
<dbReference type="SFLD" id="SFLDG01135">
    <property type="entry name" value="C1.5.6:_HAD__Beta-PGM__Phospha"/>
    <property type="match status" value="1"/>
</dbReference>
<dbReference type="InterPro" id="IPR041492">
    <property type="entry name" value="HAD_2"/>
</dbReference>
<dbReference type="GO" id="GO:0046872">
    <property type="term" value="F:metal ion binding"/>
    <property type="evidence" value="ECO:0007669"/>
    <property type="project" value="UniProtKB-KW"/>
</dbReference>
<dbReference type="SUPFAM" id="SSF56784">
    <property type="entry name" value="HAD-like"/>
    <property type="match status" value="1"/>
</dbReference>
<dbReference type="NCBIfam" id="TIGR01509">
    <property type="entry name" value="HAD-SF-IA-v3"/>
    <property type="match status" value="1"/>
</dbReference>
<dbReference type="RefSeq" id="WP_091950832.1">
    <property type="nucleotide sequence ID" value="NZ_FOSV01000024.1"/>
</dbReference>
<dbReference type="InterPro" id="IPR051600">
    <property type="entry name" value="Beta-PGM-like"/>
</dbReference>
<dbReference type="STRING" id="414703.SAMN04488125_12465"/>
<dbReference type="Proteomes" id="UP000198804">
    <property type="component" value="Unassembled WGS sequence"/>
</dbReference>
<evidence type="ECO:0000313" key="5">
    <source>
        <dbReference type="EMBL" id="SFL78439.1"/>
    </source>
</evidence>
<gene>
    <name evidence="5" type="ORF">SAMN04488125_12465</name>
</gene>
<dbReference type="AlphaFoldDB" id="A0A1I4KIJ4"/>
<dbReference type="Gene3D" id="1.10.150.240">
    <property type="entry name" value="Putative phosphatase, domain 2"/>
    <property type="match status" value="1"/>
</dbReference>
<dbReference type="PANTHER" id="PTHR46193">
    <property type="entry name" value="6-PHOSPHOGLUCONATE PHOSPHATASE"/>
    <property type="match status" value="1"/>
</dbReference>
<dbReference type="PANTHER" id="PTHR46193:SF9">
    <property type="entry name" value="HALOACID DEHALOGENASE-LIKE HYDROLASE DOMAIN-CONTAINING PROTEIN SGPP"/>
    <property type="match status" value="1"/>
</dbReference>
<evidence type="ECO:0000313" key="6">
    <source>
        <dbReference type="Proteomes" id="UP000198804"/>
    </source>
</evidence>
<dbReference type="InterPro" id="IPR006439">
    <property type="entry name" value="HAD-SF_hydro_IA"/>
</dbReference>
<organism evidence="5 6">
    <name type="scientific">Methylorubrum salsuginis</name>
    <dbReference type="NCBI Taxonomy" id="414703"/>
    <lineage>
        <taxon>Bacteria</taxon>
        <taxon>Pseudomonadati</taxon>
        <taxon>Pseudomonadota</taxon>
        <taxon>Alphaproteobacteria</taxon>
        <taxon>Hyphomicrobiales</taxon>
        <taxon>Methylobacteriaceae</taxon>
        <taxon>Methylorubrum</taxon>
    </lineage>
</organism>
<dbReference type="CDD" id="cd07505">
    <property type="entry name" value="HAD_BPGM-like"/>
    <property type="match status" value="1"/>
</dbReference>
<dbReference type="OrthoDB" id="9793014at2"/>
<dbReference type="Gene3D" id="3.40.50.1000">
    <property type="entry name" value="HAD superfamily/HAD-like"/>
    <property type="match status" value="1"/>
</dbReference>
<dbReference type="GO" id="GO:0003824">
    <property type="term" value="F:catalytic activity"/>
    <property type="evidence" value="ECO:0007669"/>
    <property type="project" value="UniProtKB-ARBA"/>
</dbReference>
<dbReference type="EMBL" id="FOSV01000024">
    <property type="protein sequence ID" value="SFL78439.1"/>
    <property type="molecule type" value="Genomic_DNA"/>
</dbReference>
<keyword evidence="4" id="KW-0460">Magnesium</keyword>
<dbReference type="InterPro" id="IPR023214">
    <property type="entry name" value="HAD_sf"/>
</dbReference>
<dbReference type="InterPro" id="IPR036412">
    <property type="entry name" value="HAD-like_sf"/>
</dbReference>
<comment type="similarity">
    <text evidence="2">Belongs to the HAD-like hydrolase superfamily. CbbY/CbbZ/Gph/YieH family.</text>
</comment>
<dbReference type="InterPro" id="IPR023198">
    <property type="entry name" value="PGP-like_dom2"/>
</dbReference>
<dbReference type="Pfam" id="PF13419">
    <property type="entry name" value="HAD_2"/>
    <property type="match status" value="1"/>
</dbReference>
<accession>A0A1I4KIJ4</accession>
<keyword evidence="3" id="KW-0479">Metal-binding</keyword>
<keyword evidence="6" id="KW-1185">Reference proteome</keyword>
<comment type="cofactor">
    <cofactor evidence="1">
        <name>Mg(2+)</name>
        <dbReference type="ChEBI" id="CHEBI:18420"/>
    </cofactor>
</comment>
<evidence type="ECO:0000256" key="2">
    <source>
        <dbReference type="ARBA" id="ARBA00006171"/>
    </source>
</evidence>
<proteinExistence type="inferred from homology"/>
<evidence type="ECO:0000256" key="4">
    <source>
        <dbReference type="ARBA" id="ARBA00022842"/>
    </source>
</evidence>
<name>A0A1I4KIJ4_9HYPH</name>
<dbReference type="SFLD" id="SFLDS00003">
    <property type="entry name" value="Haloacid_Dehalogenase"/>
    <property type="match status" value="1"/>
</dbReference>
<evidence type="ECO:0000256" key="1">
    <source>
        <dbReference type="ARBA" id="ARBA00001946"/>
    </source>
</evidence>
<dbReference type="SFLD" id="SFLDG01129">
    <property type="entry name" value="C1.5:_HAD__Beta-PGM__Phosphata"/>
    <property type="match status" value="1"/>
</dbReference>
<dbReference type="PRINTS" id="PR00413">
    <property type="entry name" value="HADHALOGNASE"/>
</dbReference>
<reference evidence="6" key="1">
    <citation type="submission" date="2016-10" db="EMBL/GenBank/DDBJ databases">
        <authorList>
            <person name="Varghese N."/>
            <person name="Submissions S."/>
        </authorList>
    </citation>
    <scope>NUCLEOTIDE SEQUENCE [LARGE SCALE GENOMIC DNA]</scope>
    <source>
        <strain evidence="6">CGMCC 1.6474</strain>
    </source>
</reference>
<evidence type="ECO:0000256" key="3">
    <source>
        <dbReference type="ARBA" id="ARBA00022723"/>
    </source>
</evidence>